<sequence>MATHSAGDDVRTPRRPRTPPVPFRRLGATVIGGALLLAAGCSSTVDGTPQPEPAALATTDEAGTAGRPLAELLLPPEQFPEPYDAVVLPPQAVAQAAPDLTGVPEGAKVDPPGCLPPPQNYGPDGTAMVVGTDNDSRATISVELVAVTDDLAAYRDRLVECPVVAATRRGVTATVTTTVDPSAPPAAAGVATLAFTRTVRSGEGREVVTQSMTSRIAQVDDVRVLVTYMSFGAGPADTATLGRVFEASVERVRVG</sequence>
<gene>
    <name evidence="2" type="ORF">OCS65_16830</name>
</gene>
<name>A0AA46S9A8_9NOCA</name>
<evidence type="ECO:0000256" key="1">
    <source>
        <dbReference type="SAM" id="MobiDB-lite"/>
    </source>
</evidence>
<feature type="compositionally biased region" description="Basic and acidic residues" evidence="1">
    <location>
        <begin position="1"/>
        <end position="12"/>
    </location>
</feature>
<dbReference type="RefSeq" id="WP_065923484.1">
    <property type="nucleotide sequence ID" value="NZ_CP069306.1"/>
</dbReference>
<dbReference type="AlphaFoldDB" id="A0AA46S9A8"/>
<dbReference type="Proteomes" id="UP001163947">
    <property type="component" value="Chromosome"/>
</dbReference>
<organism evidence="2 3">
    <name type="scientific">Rhodococcus aetherivorans</name>
    <dbReference type="NCBI Taxonomy" id="191292"/>
    <lineage>
        <taxon>Bacteria</taxon>
        <taxon>Bacillati</taxon>
        <taxon>Actinomycetota</taxon>
        <taxon>Actinomycetes</taxon>
        <taxon>Mycobacteriales</taxon>
        <taxon>Nocardiaceae</taxon>
        <taxon>Rhodococcus</taxon>
    </lineage>
</organism>
<accession>A0AA46S9A8</accession>
<feature type="region of interest" description="Disordered" evidence="1">
    <location>
        <begin position="1"/>
        <end position="22"/>
    </location>
</feature>
<proteinExistence type="predicted"/>
<dbReference type="GeneID" id="83622117"/>
<evidence type="ECO:0000313" key="2">
    <source>
        <dbReference type="EMBL" id="UYF92163.1"/>
    </source>
</evidence>
<reference evidence="2" key="1">
    <citation type="submission" date="2022-09" db="EMBL/GenBank/DDBJ databases">
        <title>The genome sequence of Rhodococcus aetherivorans N1.</title>
        <authorList>
            <person name="Jiang W."/>
        </authorList>
    </citation>
    <scope>NUCLEOTIDE SEQUENCE</scope>
    <source>
        <strain evidence="2">N1</strain>
    </source>
</reference>
<evidence type="ECO:0000313" key="3">
    <source>
        <dbReference type="Proteomes" id="UP001163947"/>
    </source>
</evidence>
<protein>
    <submittedName>
        <fullName evidence="2">Sensor domain-containing protein</fullName>
    </submittedName>
</protein>
<dbReference type="EMBL" id="CP106982">
    <property type="protein sequence ID" value="UYF92163.1"/>
    <property type="molecule type" value="Genomic_DNA"/>
</dbReference>